<organism evidence="1 2">
    <name type="scientific">Rhizobium sullae</name>
    <name type="common">Rhizobium hedysari</name>
    <dbReference type="NCBI Taxonomy" id="50338"/>
    <lineage>
        <taxon>Bacteria</taxon>
        <taxon>Pseudomonadati</taxon>
        <taxon>Pseudomonadota</taxon>
        <taxon>Alphaproteobacteria</taxon>
        <taxon>Hyphomicrobiales</taxon>
        <taxon>Rhizobiaceae</taxon>
        <taxon>Rhizobium/Agrobacterium group</taxon>
        <taxon>Rhizobium</taxon>
    </lineage>
</organism>
<evidence type="ECO:0000313" key="2">
    <source>
        <dbReference type="Proteomes" id="UP001060123"/>
    </source>
</evidence>
<dbReference type="InterPro" id="IPR011749">
    <property type="entry name" value="CHP02243"/>
</dbReference>
<protein>
    <submittedName>
        <fullName evidence="1">Baseplate assembly protein</fullName>
    </submittedName>
</protein>
<dbReference type="Proteomes" id="UP001060123">
    <property type="component" value="Chromosome"/>
</dbReference>
<evidence type="ECO:0000313" key="1">
    <source>
        <dbReference type="EMBL" id="UWU14082.1"/>
    </source>
</evidence>
<proteinExistence type="predicted"/>
<dbReference type="RefSeq" id="WP_051336712.1">
    <property type="nucleotide sequence ID" value="NZ_CP104143.1"/>
</dbReference>
<dbReference type="NCBIfam" id="TIGR02243">
    <property type="entry name" value="putative baseplate assembly protein"/>
    <property type="match status" value="1"/>
</dbReference>
<dbReference type="EMBL" id="CP104143">
    <property type="protein sequence ID" value="UWU14082.1"/>
    <property type="molecule type" value="Genomic_DNA"/>
</dbReference>
<sequence>MSAIYQCCDPMRRQAVAASAAVLSGIDYIEVHQGATLADPTTIDIVLVKPLPLPGATLTPAEIEITGGVRFTAPKATLVEALPGPNQVSRYRVTLAGNQPTDYSTYRLAIVNGPGGQPPQFIDPRLAAVDFSFKIDCPSDFDCQDDCGEQPVAGEAEPLLDYAARDWRGFRRQMLDRIAAQVPGFREDDAADFTVTLIEALAYRADQQSYRLDSIGTEAFLDTARAPSSLARLARMVDYRPVQGASARVPLAFIYTPGGMADGLPLAASTPVLARNPDLPPVLAPPAYSRALSRSLSGIPDIFETLSPLTCWSWRNRLFFHTWSDSECRLAKGATSCTFVDDSGGNGPLTAGDLLILMETRSPETGSKADADPERRWLVRLVAVEHDQDVLDDTDVVTVTWGAEDALPFDLVLSARQTDQSQASPALVCAEACGNVVIADHGASTPPPLHLGLTSVEMEVLRPRLDPPKPRPGFTWRPKLTRADIARTAMPNFTGPPWVAAQALLQPGEVLPALSLTDAFSTWHARTDLLASGRFDRDFVVETGLGGQTQLRFGDRFNGLAPADGTVFLPAARFGVGRPGLVGHDVLTHVAVPASQAGAAIEVTNPLPGRGGADAEPAASIRLKAPEAWRTQDRAVTAEDYARCALRHTAVMNALAIPRWTGAWQTILLYVDRQGGLPVDGGFIQELMTFLERFRLMGFDIAVRGARPAPLDIKLRICAEPDALRAVVGQRVREALRPFGPRDGAPGFFHPDRFSFGTPLYLSNLVAAAMAVAGVETVTPITFQRYGKTAQGELDAGIIRPAEAEIIECADDPSFPERGRLALVMGGGR</sequence>
<gene>
    <name evidence="1" type="ORF">N2599_18505</name>
</gene>
<keyword evidence="2" id="KW-1185">Reference proteome</keyword>
<name>A0ABY5XJA8_RHISU</name>
<reference evidence="1" key="1">
    <citation type="submission" date="2022-09" db="EMBL/GenBank/DDBJ databases">
        <title>Australian commercial rhizobial inoculants.</title>
        <authorList>
            <person name="Kohlmeier M.G."/>
            <person name="O'Hara G.W."/>
            <person name="Colombi E."/>
            <person name="Ramsay J.P."/>
            <person name="Terpolilli J."/>
        </authorList>
    </citation>
    <scope>NUCLEOTIDE SEQUENCE</scope>
    <source>
        <strain evidence="1">WSM1592</strain>
    </source>
</reference>
<accession>A0ABY5XJA8</accession>